<keyword evidence="3 8" id="KW-0732">Signal</keyword>
<evidence type="ECO:0000256" key="6">
    <source>
        <dbReference type="SAM" id="MobiDB-lite"/>
    </source>
</evidence>
<dbReference type="RefSeq" id="WP_344330691.1">
    <property type="nucleotide sequence ID" value="NZ_BAAAKJ010000085.1"/>
</dbReference>
<keyword evidence="11" id="KW-1185">Reference proteome</keyword>
<comment type="caution">
    <text evidence="10">The sequence shown here is derived from an EMBL/GenBank/DDBJ whole genome shotgun (WGS) entry which is preliminary data.</text>
</comment>
<dbReference type="Proteomes" id="UP001499863">
    <property type="component" value="Unassembled WGS sequence"/>
</dbReference>
<evidence type="ECO:0000256" key="3">
    <source>
        <dbReference type="ARBA" id="ARBA00022729"/>
    </source>
</evidence>
<evidence type="ECO:0000256" key="8">
    <source>
        <dbReference type="SAM" id="SignalP"/>
    </source>
</evidence>
<proteinExistence type="predicted"/>
<keyword evidence="5" id="KW-0572">Peptidoglycan-anchor</keyword>
<evidence type="ECO:0000313" key="11">
    <source>
        <dbReference type="Proteomes" id="UP001499863"/>
    </source>
</evidence>
<dbReference type="PRINTS" id="PR01217">
    <property type="entry name" value="PRICHEXTENSN"/>
</dbReference>
<feature type="compositionally biased region" description="Low complexity" evidence="6">
    <location>
        <begin position="164"/>
        <end position="185"/>
    </location>
</feature>
<organism evidence="10 11">
    <name type="scientific">Kitasatospora putterlickiae</name>
    <dbReference type="NCBI Taxonomy" id="221725"/>
    <lineage>
        <taxon>Bacteria</taxon>
        <taxon>Bacillati</taxon>
        <taxon>Actinomycetota</taxon>
        <taxon>Actinomycetes</taxon>
        <taxon>Kitasatosporales</taxon>
        <taxon>Streptomycetaceae</taxon>
        <taxon>Kitasatospora</taxon>
    </lineage>
</organism>
<sequence>MRIRSTAARSLVAVPAVAALLLSAHAAEATPAGQAAKGNNGTVKIHDSSTGEETTNNEPKVCTFYLDSFGFDAGQDIVWTIARMHSGNKETAVLYGDIPVDGKGHVRTVDINLPDGQYKLYWEAIELDHGKLPSTPPKLNHPKQKVFKVDCGGRTPTPTPTPTPTRTATTTPSATPTATPTQTPTKPAPTTPSTSPTVTPSATPTVTPSTTPSTVPTVVPSETPPATPSATPSATPTTTPSATPTVTPVPTTPSVSPSVTPSTTPSTTPSVTPSTEPSTTPSTVPPASPTVTPSASPSTTPSATPSATGSPSPSASASPSGQAPAPTTSGQAAKPTATVPVHTAPPGTEINPDHPLIMPTQVSVPTPIPGAALVGKDLASTGSDGTGTLLVAGAGTVLLLGGAGTVVYTRRRRGAGA</sequence>
<dbReference type="PROSITE" id="PS50847">
    <property type="entry name" value="GRAM_POS_ANCHORING"/>
    <property type="match status" value="1"/>
</dbReference>
<gene>
    <name evidence="10" type="ORF">GCM10009639_17170</name>
</gene>
<evidence type="ECO:0000313" key="10">
    <source>
        <dbReference type="EMBL" id="GAA1389470.1"/>
    </source>
</evidence>
<feature type="compositionally biased region" description="Low complexity" evidence="6">
    <location>
        <begin position="289"/>
        <end position="348"/>
    </location>
</feature>
<keyword evidence="7" id="KW-0812">Transmembrane</keyword>
<feature type="chain" id="PRO_5047394863" description="Gram-positive cocci surface proteins LPxTG domain-containing protein" evidence="8">
    <location>
        <begin position="27"/>
        <end position="417"/>
    </location>
</feature>
<feature type="region of interest" description="Disordered" evidence="6">
    <location>
        <begin position="148"/>
        <end position="356"/>
    </location>
</feature>
<dbReference type="InterPro" id="IPR019931">
    <property type="entry name" value="LPXTG_anchor"/>
</dbReference>
<keyword evidence="4" id="KW-0677">Repeat</keyword>
<reference evidence="11" key="1">
    <citation type="journal article" date="2019" name="Int. J. Syst. Evol. Microbiol.">
        <title>The Global Catalogue of Microorganisms (GCM) 10K type strain sequencing project: providing services to taxonomists for standard genome sequencing and annotation.</title>
        <authorList>
            <consortium name="The Broad Institute Genomics Platform"/>
            <consortium name="The Broad Institute Genome Sequencing Center for Infectious Disease"/>
            <person name="Wu L."/>
            <person name="Ma J."/>
        </authorList>
    </citation>
    <scope>NUCLEOTIDE SEQUENCE [LARGE SCALE GENOMIC DNA]</scope>
    <source>
        <strain evidence="11">JCM 12393</strain>
    </source>
</reference>
<feature type="signal peptide" evidence="8">
    <location>
        <begin position="1"/>
        <end position="26"/>
    </location>
</feature>
<keyword evidence="2" id="KW-0964">Secreted</keyword>
<feature type="transmembrane region" description="Helical" evidence="7">
    <location>
        <begin position="389"/>
        <end position="408"/>
    </location>
</feature>
<keyword evidence="7" id="KW-0472">Membrane</keyword>
<dbReference type="InterPro" id="IPR051860">
    <property type="entry name" value="Plasmodium_CSP_Invasion"/>
</dbReference>
<feature type="compositionally biased region" description="Low complexity" evidence="6">
    <location>
        <begin position="228"/>
        <end position="282"/>
    </location>
</feature>
<evidence type="ECO:0000256" key="1">
    <source>
        <dbReference type="ARBA" id="ARBA00022512"/>
    </source>
</evidence>
<name>A0ABN1XT32_9ACTN</name>
<keyword evidence="1" id="KW-0134">Cell wall</keyword>
<evidence type="ECO:0000259" key="9">
    <source>
        <dbReference type="PROSITE" id="PS50847"/>
    </source>
</evidence>
<dbReference type="PANTHER" id="PTHR44826:SF3">
    <property type="entry name" value="SPORE COAT PROTEIN SP85"/>
    <property type="match status" value="1"/>
</dbReference>
<evidence type="ECO:0000256" key="4">
    <source>
        <dbReference type="ARBA" id="ARBA00022737"/>
    </source>
</evidence>
<dbReference type="PANTHER" id="PTHR44826">
    <property type="entry name" value="SPORE COAT PROTEIN SP85"/>
    <property type="match status" value="1"/>
</dbReference>
<evidence type="ECO:0000256" key="5">
    <source>
        <dbReference type="ARBA" id="ARBA00023088"/>
    </source>
</evidence>
<feature type="compositionally biased region" description="Low complexity" evidence="6">
    <location>
        <begin position="191"/>
        <end position="221"/>
    </location>
</feature>
<dbReference type="NCBIfam" id="TIGR01167">
    <property type="entry name" value="LPXTG_anchor"/>
    <property type="match status" value="1"/>
</dbReference>
<protein>
    <recommendedName>
        <fullName evidence="9">Gram-positive cocci surface proteins LPxTG domain-containing protein</fullName>
    </recommendedName>
</protein>
<feature type="domain" description="Gram-positive cocci surface proteins LPxTG" evidence="9">
    <location>
        <begin position="378"/>
        <end position="417"/>
    </location>
</feature>
<keyword evidence="7" id="KW-1133">Transmembrane helix</keyword>
<evidence type="ECO:0000256" key="2">
    <source>
        <dbReference type="ARBA" id="ARBA00022525"/>
    </source>
</evidence>
<evidence type="ECO:0000256" key="7">
    <source>
        <dbReference type="SAM" id="Phobius"/>
    </source>
</evidence>
<accession>A0ABN1XT32</accession>
<dbReference type="EMBL" id="BAAAKJ010000085">
    <property type="protein sequence ID" value="GAA1389470.1"/>
    <property type="molecule type" value="Genomic_DNA"/>
</dbReference>
<feature type="region of interest" description="Disordered" evidence="6">
    <location>
        <begin position="31"/>
        <end position="56"/>
    </location>
</feature>